<keyword evidence="3" id="KW-1185">Reference proteome</keyword>
<dbReference type="CDD" id="cd01650">
    <property type="entry name" value="RT_nLTR_like"/>
    <property type="match status" value="1"/>
</dbReference>
<dbReference type="InterPro" id="IPR000477">
    <property type="entry name" value="RT_dom"/>
</dbReference>
<evidence type="ECO:0000313" key="2">
    <source>
        <dbReference type="EMBL" id="KAK9150204.1"/>
    </source>
</evidence>
<dbReference type="InterPro" id="IPR043502">
    <property type="entry name" value="DNA/RNA_pol_sf"/>
</dbReference>
<gene>
    <name evidence="2" type="ORF">Syun_008513</name>
</gene>
<evidence type="ECO:0000259" key="1">
    <source>
        <dbReference type="PROSITE" id="PS50878"/>
    </source>
</evidence>
<comment type="caution">
    <text evidence="2">The sequence shown here is derived from an EMBL/GenBank/DDBJ whole genome shotgun (WGS) entry which is preliminary data.</text>
</comment>
<organism evidence="2 3">
    <name type="scientific">Stephania yunnanensis</name>
    <dbReference type="NCBI Taxonomy" id="152371"/>
    <lineage>
        <taxon>Eukaryota</taxon>
        <taxon>Viridiplantae</taxon>
        <taxon>Streptophyta</taxon>
        <taxon>Embryophyta</taxon>
        <taxon>Tracheophyta</taxon>
        <taxon>Spermatophyta</taxon>
        <taxon>Magnoliopsida</taxon>
        <taxon>Ranunculales</taxon>
        <taxon>Menispermaceae</taxon>
        <taxon>Menispermoideae</taxon>
        <taxon>Cissampelideae</taxon>
        <taxon>Stephania</taxon>
    </lineage>
</organism>
<sequence length="632" mass="72102">MSTQRSKNYIGRLQSEDGTFCEEEKNIQELVVDFYTKLFSRTDHSIWEIEGIEWGAISHQAAQHLERPFTETEVWGAIQSCGTDKTPGVDGFTIECIKASWDFMKTDVMMAMHDFYRTGVVNTNTNETLICLIPKNKQACKVSDYRPISLISSMYKILAKTLALRICEVLNATIAREQSAFVSGRQILDLALIANEVVEEARTTATKAFVLKLDFAKAYDRVNWDFLDFVLHKKGFGIKWRQWMRGCISSVTYSILINGKPRGRIKAQRGLRQGDPLSPSLFILVADILGRMLDRAKESGVAKGIEVGRERIQISHLQFADDSLLFATGQDDSLYRMVEVVQTFCIISGLHLNMDKCLLAGINMDEQTVRQKARSIGCGEGSWPMKYLGMPLGGSPLKKTFWDPVIQKIGHRIESWKGGWMSRGGRLTMLQAVLSAIPTYFLSLFEIPKGVAKKVEGMMKRFLWSTMGDGKPSYLVAWNTVNKPKELGGTGIEDLKRTNKAFAMKWLWRLQNEPEALWAKIIKSRFGTDCNQWDSRNAYRASTRSPWKFISSCMDEFRQGMKLEVGNGKHIKFWEDVWRGQTRFSSDYPNLYALTRKPHALISDLWKQAEGTGDEPGWDLQFRRRCTREKNK</sequence>
<dbReference type="PROSITE" id="PS50878">
    <property type="entry name" value="RT_POL"/>
    <property type="match status" value="1"/>
</dbReference>
<accession>A0AAP0PPP5</accession>
<dbReference type="PANTHER" id="PTHR33116">
    <property type="entry name" value="REVERSE TRANSCRIPTASE ZINC-BINDING DOMAIN-CONTAINING PROTEIN-RELATED-RELATED"/>
    <property type="match status" value="1"/>
</dbReference>
<dbReference type="AlphaFoldDB" id="A0AAP0PPP5"/>
<feature type="domain" description="Reverse transcriptase" evidence="1">
    <location>
        <begin position="114"/>
        <end position="392"/>
    </location>
</feature>
<dbReference type="SUPFAM" id="SSF56672">
    <property type="entry name" value="DNA/RNA polymerases"/>
    <property type="match status" value="1"/>
</dbReference>
<reference evidence="2 3" key="1">
    <citation type="submission" date="2024-01" db="EMBL/GenBank/DDBJ databases">
        <title>Genome assemblies of Stephania.</title>
        <authorList>
            <person name="Yang L."/>
        </authorList>
    </citation>
    <scope>NUCLEOTIDE SEQUENCE [LARGE SCALE GENOMIC DNA]</scope>
    <source>
        <strain evidence="2">YNDBR</strain>
        <tissue evidence="2">Leaf</tissue>
    </source>
</reference>
<evidence type="ECO:0000313" key="3">
    <source>
        <dbReference type="Proteomes" id="UP001420932"/>
    </source>
</evidence>
<dbReference type="EMBL" id="JBBNAF010000004">
    <property type="protein sequence ID" value="KAK9150204.1"/>
    <property type="molecule type" value="Genomic_DNA"/>
</dbReference>
<name>A0AAP0PPP5_9MAGN</name>
<dbReference type="PANTHER" id="PTHR33116:SF78">
    <property type="entry name" value="OS12G0587133 PROTEIN"/>
    <property type="match status" value="1"/>
</dbReference>
<protein>
    <recommendedName>
        <fullName evidence="1">Reverse transcriptase domain-containing protein</fullName>
    </recommendedName>
</protein>
<dbReference type="Proteomes" id="UP001420932">
    <property type="component" value="Unassembled WGS sequence"/>
</dbReference>
<dbReference type="Pfam" id="PF00078">
    <property type="entry name" value="RVT_1"/>
    <property type="match status" value="1"/>
</dbReference>
<proteinExistence type="predicted"/>